<protein>
    <submittedName>
        <fullName evidence="3">Phosphoesterase</fullName>
    </submittedName>
</protein>
<evidence type="ECO:0000313" key="4">
    <source>
        <dbReference type="Proteomes" id="UP000005824"/>
    </source>
</evidence>
<dbReference type="Pfam" id="PF04185">
    <property type="entry name" value="Phosphoesterase"/>
    <property type="match status" value="1"/>
</dbReference>
<evidence type="ECO:0000256" key="2">
    <source>
        <dbReference type="SAM" id="SignalP"/>
    </source>
</evidence>
<gene>
    <name evidence="3" type="ORF">CfE428DRAFT_3352</name>
</gene>
<dbReference type="EMBL" id="ABVL01000009">
    <property type="protein sequence ID" value="EDY19175.1"/>
    <property type="molecule type" value="Genomic_DNA"/>
</dbReference>
<dbReference type="Proteomes" id="UP000005824">
    <property type="component" value="Unassembled WGS sequence"/>
</dbReference>
<dbReference type="STRING" id="497964.CfE428DRAFT_3352"/>
<evidence type="ECO:0000256" key="1">
    <source>
        <dbReference type="ARBA" id="ARBA00022801"/>
    </source>
</evidence>
<feature type="chain" id="PRO_5002802701" evidence="2">
    <location>
        <begin position="29"/>
        <end position="339"/>
    </location>
</feature>
<dbReference type="eggNOG" id="COG3511">
    <property type="taxonomic scope" value="Bacteria"/>
</dbReference>
<evidence type="ECO:0000313" key="3">
    <source>
        <dbReference type="EMBL" id="EDY19175.1"/>
    </source>
</evidence>
<dbReference type="InterPro" id="IPR017850">
    <property type="entry name" value="Alkaline_phosphatase_core_sf"/>
</dbReference>
<organism evidence="3 4">
    <name type="scientific">Chthoniobacter flavus Ellin428</name>
    <dbReference type="NCBI Taxonomy" id="497964"/>
    <lineage>
        <taxon>Bacteria</taxon>
        <taxon>Pseudomonadati</taxon>
        <taxon>Verrucomicrobiota</taxon>
        <taxon>Spartobacteria</taxon>
        <taxon>Chthoniobacterales</taxon>
        <taxon>Chthoniobacteraceae</taxon>
        <taxon>Chthoniobacter</taxon>
    </lineage>
</organism>
<dbReference type="PANTHER" id="PTHR31956">
    <property type="entry name" value="NON-SPECIFIC PHOSPHOLIPASE C4-RELATED"/>
    <property type="match status" value="1"/>
</dbReference>
<name>B4D364_9BACT</name>
<dbReference type="AlphaFoldDB" id="B4D364"/>
<keyword evidence="4" id="KW-1185">Reference proteome</keyword>
<dbReference type="Gene3D" id="3.40.720.10">
    <property type="entry name" value="Alkaline Phosphatase, subunit A"/>
    <property type="match status" value="1"/>
</dbReference>
<dbReference type="GO" id="GO:0042578">
    <property type="term" value="F:phosphoric ester hydrolase activity"/>
    <property type="evidence" value="ECO:0007669"/>
    <property type="project" value="UniProtKB-ARBA"/>
</dbReference>
<keyword evidence="1" id="KW-0378">Hydrolase</keyword>
<feature type="signal peptide" evidence="2">
    <location>
        <begin position="1"/>
        <end position="28"/>
    </location>
</feature>
<dbReference type="PANTHER" id="PTHR31956:SF1">
    <property type="entry name" value="NON-SPECIFIC PHOSPHOLIPASE C1"/>
    <property type="match status" value="1"/>
</dbReference>
<proteinExistence type="predicted"/>
<dbReference type="InParanoid" id="B4D364"/>
<accession>B4D364</accession>
<sequence length="339" mass="37563" precursor="true">MHLPLRRFLPLLCSASIATVALPASVHAGDAPPALDWPKTAPVYDHVVIVLEENKDYEQIINNAWTPYISSVLCKEGAVFTQMFGEEHSSEGNYFWLFSGNNHRIGFYDQMPQHLLKAPNLGEQLLKNGLTFMGYSENLPAVDSTVVVWPPKPDRALYARKHVPWVSFSNLSNGTSLPFTQFPKDAAGFGNLPTVSFVIPNLINDMHDGAPKDSVPAGDTWLKENIDAYYQWARKHNSLLVLTFDENDNRGHYQGLTNPGVSLDGPDAEFRHSLQNRIPTIFAGAHIKAGEYPEGKGITHVNLLRTFEAMYGLGKSGDQQPNALGIGITNDYVVTDVFQ</sequence>
<dbReference type="InterPro" id="IPR007312">
    <property type="entry name" value="Phosphoesterase"/>
</dbReference>
<reference evidence="3 4" key="1">
    <citation type="journal article" date="2011" name="J. Bacteriol.">
        <title>Genome sequence of Chthoniobacter flavus Ellin428, an aerobic heterotrophic soil bacterium.</title>
        <authorList>
            <person name="Kant R."/>
            <person name="van Passel M.W."/>
            <person name="Palva A."/>
            <person name="Lucas S."/>
            <person name="Lapidus A."/>
            <person name="Glavina Del Rio T."/>
            <person name="Dalin E."/>
            <person name="Tice H."/>
            <person name="Bruce D."/>
            <person name="Goodwin L."/>
            <person name="Pitluck S."/>
            <person name="Larimer F.W."/>
            <person name="Land M.L."/>
            <person name="Hauser L."/>
            <person name="Sangwan P."/>
            <person name="de Vos W.M."/>
            <person name="Janssen P.H."/>
            <person name="Smidt H."/>
        </authorList>
    </citation>
    <scope>NUCLEOTIDE SEQUENCE [LARGE SCALE GENOMIC DNA]</scope>
    <source>
        <strain evidence="3 4">Ellin428</strain>
    </source>
</reference>
<keyword evidence="2" id="KW-0732">Signal</keyword>
<comment type="caution">
    <text evidence="3">The sequence shown here is derived from an EMBL/GenBank/DDBJ whole genome shotgun (WGS) entry which is preliminary data.</text>
</comment>
<dbReference type="RefSeq" id="WP_006980677.1">
    <property type="nucleotide sequence ID" value="NZ_ABVL01000009.1"/>
</dbReference>